<proteinExistence type="predicted"/>
<keyword evidence="3" id="KW-1185">Reference proteome</keyword>
<dbReference type="OrthoDB" id="228403at2157"/>
<feature type="region of interest" description="Disordered" evidence="1">
    <location>
        <begin position="1"/>
        <end position="24"/>
    </location>
</feature>
<accession>A0A7D5QJU5</accession>
<gene>
    <name evidence="2" type="ORF">HUG12_07865</name>
</gene>
<dbReference type="EMBL" id="CP058579">
    <property type="protein sequence ID" value="QLG61645.1"/>
    <property type="molecule type" value="Genomic_DNA"/>
</dbReference>
<dbReference type="InterPro" id="IPR055965">
    <property type="entry name" value="DUF7543"/>
</dbReference>
<feature type="compositionally biased region" description="Basic and acidic residues" evidence="1">
    <location>
        <begin position="12"/>
        <end position="24"/>
    </location>
</feature>
<dbReference type="Proteomes" id="UP000509626">
    <property type="component" value="Chromosome"/>
</dbReference>
<dbReference type="AlphaFoldDB" id="A0A7D5QJU5"/>
<dbReference type="RefSeq" id="WP_179268230.1">
    <property type="nucleotide sequence ID" value="NZ_CP058579.1"/>
</dbReference>
<evidence type="ECO:0000313" key="2">
    <source>
        <dbReference type="EMBL" id="QLG61645.1"/>
    </source>
</evidence>
<reference evidence="2 3" key="1">
    <citation type="submission" date="2020-06" db="EMBL/GenBank/DDBJ databases">
        <title>NJ-3-1, isolated from saline soil.</title>
        <authorList>
            <person name="Cui H.L."/>
            <person name="Shi X."/>
        </authorList>
    </citation>
    <scope>NUCLEOTIDE SEQUENCE [LARGE SCALE GENOMIC DNA]</scope>
    <source>
        <strain evidence="2 3">NJ-3-1</strain>
    </source>
</reference>
<evidence type="ECO:0000256" key="1">
    <source>
        <dbReference type="SAM" id="MobiDB-lite"/>
    </source>
</evidence>
<protein>
    <submittedName>
        <fullName evidence="2">Uncharacterized protein</fullName>
    </submittedName>
</protein>
<dbReference type="KEGG" id="halu:HUG12_07865"/>
<dbReference type="Pfam" id="PF24399">
    <property type="entry name" value="DUF7543"/>
    <property type="match status" value="1"/>
</dbReference>
<organism evidence="2 3">
    <name type="scientific">Halorarum salinum</name>
    <dbReference type="NCBI Taxonomy" id="2743089"/>
    <lineage>
        <taxon>Archaea</taxon>
        <taxon>Methanobacteriati</taxon>
        <taxon>Methanobacteriota</taxon>
        <taxon>Stenosarchaea group</taxon>
        <taxon>Halobacteria</taxon>
        <taxon>Halobacteriales</taxon>
        <taxon>Haloferacaceae</taxon>
        <taxon>Halorarum</taxon>
    </lineage>
</organism>
<sequence>MSWQPVETDGPYDEHERADGLATVRVRERSDGGSVVRLDVLEQAPEGPSYRREACEDREAAELLAAEWMDEFDVE</sequence>
<name>A0A7D5QJU5_9EURY</name>
<dbReference type="GeneID" id="56037366"/>
<evidence type="ECO:0000313" key="3">
    <source>
        <dbReference type="Proteomes" id="UP000509626"/>
    </source>
</evidence>